<accession>A0ABM6RK70</accession>
<keyword evidence="1" id="KW-0614">Plasmid</keyword>
<organism evidence="1 2">
    <name type="scientific">Phaeobacter inhibens</name>
    <dbReference type="NCBI Taxonomy" id="221822"/>
    <lineage>
        <taxon>Bacteria</taxon>
        <taxon>Pseudomonadati</taxon>
        <taxon>Pseudomonadota</taxon>
        <taxon>Alphaproteobacteria</taxon>
        <taxon>Rhodobacterales</taxon>
        <taxon>Roseobacteraceae</taxon>
        <taxon>Phaeobacter</taxon>
    </lineage>
</organism>
<keyword evidence="2" id="KW-1185">Reference proteome</keyword>
<sequence>MPQPHEEERTFAASAAANHHRMEGGRDEASFCCSCAKVGFRQLINPESCVVSRFKVEI</sequence>
<evidence type="ECO:0000313" key="2">
    <source>
        <dbReference type="Proteomes" id="UP000236536"/>
    </source>
</evidence>
<reference evidence="1 2" key="1">
    <citation type="journal article" date="2017" name="Genome Biol. Evol.">
        <title>Trajectories and Drivers of Genome Evolution in Surface-Associated Marine Phaeobacter.</title>
        <authorList>
            <person name="Freese H.M."/>
            <person name="Sikorski J."/>
            <person name="Bunk B."/>
            <person name="Scheuner C."/>
            <person name="Meier-Kolthoff J.P."/>
            <person name="Sproer C."/>
            <person name="Gram L."/>
            <person name="Overmann J."/>
        </authorList>
    </citation>
    <scope>NUCLEOTIDE SEQUENCE [LARGE SCALE GENOMIC DNA]</scope>
    <source>
        <strain evidence="1 2">P66</strain>
    </source>
</reference>
<protein>
    <recommendedName>
        <fullName evidence="3">Transposase</fullName>
    </recommendedName>
</protein>
<geneLocation type="plasmid" evidence="1 2">
    <name>pP66_c</name>
</geneLocation>
<dbReference type="EMBL" id="CP010708">
    <property type="protein sequence ID" value="AUQ96953.1"/>
    <property type="molecule type" value="Genomic_DNA"/>
</dbReference>
<name>A0ABM6RK70_9RHOB</name>
<reference evidence="1 2" key="2">
    <citation type="journal article" date="2017" name="Int. J. Syst. Evol. Microbiol.">
        <title>Adaptation of Surface-Associated Bacteria to the Open Ocean: A Genomically Distinct Subpopulation of Phaeobacter gallaeciensis Colonizes Pacific Mesozooplankton.</title>
        <authorList>
            <person name="Freese H.M."/>
            <person name="Methner A."/>
            <person name="Overmann J."/>
        </authorList>
    </citation>
    <scope>NUCLEOTIDE SEQUENCE [LARGE SCALE GENOMIC DNA]</scope>
    <source>
        <strain evidence="1 2">P66</strain>
    </source>
</reference>
<evidence type="ECO:0008006" key="3">
    <source>
        <dbReference type="Google" id="ProtNLM"/>
    </source>
</evidence>
<evidence type="ECO:0000313" key="1">
    <source>
        <dbReference type="EMBL" id="AUQ96953.1"/>
    </source>
</evidence>
<gene>
    <name evidence="1" type="ORF">PhaeoP66_04227</name>
</gene>
<dbReference type="Proteomes" id="UP000236536">
    <property type="component" value="Plasmid pP66_c"/>
</dbReference>
<proteinExistence type="predicted"/>